<evidence type="ECO:0000313" key="3">
    <source>
        <dbReference type="WBParaSite" id="SSLN_0000763601-mRNA-1"/>
    </source>
</evidence>
<gene>
    <name evidence="1" type="ORF">SSLN_LOCUS7363</name>
</gene>
<dbReference type="EMBL" id="UYSU01034109">
    <property type="protein sequence ID" value="VDL93748.1"/>
    <property type="molecule type" value="Genomic_DNA"/>
</dbReference>
<name>A0A183ST14_SCHSO</name>
<keyword evidence="2" id="KW-1185">Reference proteome</keyword>
<organism evidence="3">
    <name type="scientific">Schistocephalus solidus</name>
    <name type="common">Tapeworm</name>
    <dbReference type="NCBI Taxonomy" id="70667"/>
    <lineage>
        <taxon>Eukaryota</taxon>
        <taxon>Metazoa</taxon>
        <taxon>Spiralia</taxon>
        <taxon>Lophotrochozoa</taxon>
        <taxon>Platyhelminthes</taxon>
        <taxon>Cestoda</taxon>
        <taxon>Eucestoda</taxon>
        <taxon>Diphyllobothriidea</taxon>
        <taxon>Diphyllobothriidae</taxon>
        <taxon>Schistocephalus</taxon>
    </lineage>
</organism>
<accession>A0A183ST14</accession>
<dbReference type="WBParaSite" id="SSLN_0000763601-mRNA-1">
    <property type="protein sequence ID" value="SSLN_0000763601-mRNA-1"/>
    <property type="gene ID" value="SSLN_0000763601"/>
</dbReference>
<proteinExistence type="predicted"/>
<dbReference type="AlphaFoldDB" id="A0A183ST14"/>
<evidence type="ECO:0000313" key="2">
    <source>
        <dbReference type="Proteomes" id="UP000275846"/>
    </source>
</evidence>
<dbReference type="Proteomes" id="UP000275846">
    <property type="component" value="Unassembled WGS sequence"/>
</dbReference>
<reference evidence="1 2" key="2">
    <citation type="submission" date="2018-11" db="EMBL/GenBank/DDBJ databases">
        <authorList>
            <consortium name="Pathogen Informatics"/>
        </authorList>
    </citation>
    <scope>NUCLEOTIDE SEQUENCE [LARGE SCALE GENOMIC DNA]</scope>
    <source>
        <strain evidence="1 2">NST_G2</strain>
    </source>
</reference>
<reference evidence="3" key="1">
    <citation type="submission" date="2016-06" db="UniProtKB">
        <authorList>
            <consortium name="WormBaseParasite"/>
        </authorList>
    </citation>
    <scope>IDENTIFICATION</scope>
</reference>
<sequence length="184" mass="20366">MDGVSPELVDCALGETGTVSGWVSRLPSESIDRRSTGSISAAGIFRGVENCPVRFVTSETPNSVPTARPQMLDDMDVLFECKLMNIYLNVKYIRRCLESNEYTIFPDHNPSNCAHKSSSDKFKLSHSVLHLPHEIDFVAMTAEKNRTGLVVSSSWTFCLTADAGTIFCDVLTRLDLLFMPASMH</sequence>
<evidence type="ECO:0000313" key="1">
    <source>
        <dbReference type="EMBL" id="VDL93748.1"/>
    </source>
</evidence>
<protein>
    <submittedName>
        <fullName evidence="1 3">Uncharacterized protein</fullName>
    </submittedName>
</protein>